<dbReference type="OrthoDB" id="6436112at2759"/>
<dbReference type="AlphaFoldDB" id="A0A9Q1GZH1"/>
<evidence type="ECO:0000259" key="5">
    <source>
        <dbReference type="Pfam" id="PF02437"/>
    </source>
</evidence>
<dbReference type="FunFam" id="3.10.260.20:FF:000001">
    <property type="entry name" value="Dachshund homolog 1"/>
    <property type="match status" value="1"/>
</dbReference>
<feature type="region of interest" description="Disordered" evidence="4">
    <location>
        <begin position="213"/>
        <end position="294"/>
    </location>
</feature>
<evidence type="ECO:0000256" key="2">
    <source>
        <dbReference type="ARBA" id="ARBA00023242"/>
    </source>
</evidence>
<dbReference type="PANTHER" id="PTHR12577:SF6">
    <property type="entry name" value="DACHSHUND, ISOFORM B"/>
    <property type="match status" value="1"/>
</dbReference>
<comment type="caution">
    <text evidence="6">The sequence shown here is derived from an EMBL/GenBank/DDBJ whole genome shotgun (WGS) entry which is preliminary data.</text>
</comment>
<dbReference type="InterPro" id="IPR009061">
    <property type="entry name" value="DNA-bd_dom_put_sf"/>
</dbReference>
<dbReference type="InterPro" id="IPR037000">
    <property type="entry name" value="Ski_DNA-bd_sf"/>
</dbReference>
<dbReference type="CDD" id="cd21081">
    <property type="entry name" value="DHD_Dac"/>
    <property type="match status" value="1"/>
</dbReference>
<dbReference type="InterPro" id="IPR052417">
    <property type="entry name" value="Dachshund_domain"/>
</dbReference>
<dbReference type="GO" id="GO:0005634">
    <property type="term" value="C:nucleus"/>
    <property type="evidence" value="ECO:0007669"/>
    <property type="project" value="UniProtKB-SubCell"/>
</dbReference>
<reference evidence="6" key="1">
    <citation type="submission" date="2021-10" db="EMBL/GenBank/DDBJ databases">
        <title>Tropical sea cucumber genome reveals ecological adaptation and Cuvierian tubules defense mechanism.</title>
        <authorList>
            <person name="Chen T."/>
        </authorList>
    </citation>
    <scope>NUCLEOTIDE SEQUENCE</scope>
    <source>
        <strain evidence="6">Nanhai2018</strain>
        <tissue evidence="6">Muscle</tissue>
    </source>
</reference>
<feature type="compositionally biased region" description="Polar residues" evidence="4">
    <location>
        <begin position="213"/>
        <end position="244"/>
    </location>
</feature>
<dbReference type="PANTHER" id="PTHR12577">
    <property type="entry name" value="DACHSHUND"/>
    <property type="match status" value="1"/>
</dbReference>
<comment type="subcellular location">
    <subcellularLocation>
        <location evidence="1">Nucleus</location>
    </subcellularLocation>
</comment>
<evidence type="ECO:0000256" key="4">
    <source>
        <dbReference type="SAM" id="MobiDB-lite"/>
    </source>
</evidence>
<evidence type="ECO:0000313" key="6">
    <source>
        <dbReference type="EMBL" id="KAJ8028574.1"/>
    </source>
</evidence>
<dbReference type="Proteomes" id="UP001152320">
    <property type="component" value="Chromosome 15"/>
</dbReference>
<dbReference type="GO" id="GO:0005667">
    <property type="term" value="C:transcription regulator complex"/>
    <property type="evidence" value="ECO:0007669"/>
    <property type="project" value="TreeGrafter"/>
</dbReference>
<evidence type="ECO:0000256" key="3">
    <source>
        <dbReference type="ARBA" id="ARBA00038192"/>
    </source>
</evidence>
<dbReference type="Pfam" id="PF02437">
    <property type="entry name" value="Ski_Sno_DHD"/>
    <property type="match status" value="1"/>
</dbReference>
<keyword evidence="7" id="KW-1185">Reference proteome</keyword>
<feature type="domain" description="SKI/SNO/DAC" evidence="5">
    <location>
        <begin position="29"/>
        <end position="134"/>
    </location>
</feature>
<comment type="similarity">
    <text evidence="3">Belongs to the DACH/dachshund family.</text>
</comment>
<name>A0A9Q1GZH1_HOLLE</name>
<dbReference type="InterPro" id="IPR003380">
    <property type="entry name" value="SKI/SNO/DAC"/>
</dbReference>
<evidence type="ECO:0000313" key="7">
    <source>
        <dbReference type="Proteomes" id="UP001152320"/>
    </source>
</evidence>
<accession>A0A9Q1GZH1</accession>
<dbReference type="GO" id="GO:0000978">
    <property type="term" value="F:RNA polymerase II cis-regulatory region sequence-specific DNA binding"/>
    <property type="evidence" value="ECO:0007669"/>
    <property type="project" value="TreeGrafter"/>
</dbReference>
<dbReference type="Gene3D" id="3.10.260.20">
    <property type="entry name" value="Ski"/>
    <property type="match status" value="1"/>
</dbReference>
<protein>
    <submittedName>
        <fullName evidence="6">Dachshund-like 1</fullName>
    </submittedName>
</protein>
<keyword evidence="2" id="KW-0539">Nucleus</keyword>
<evidence type="ECO:0000256" key="1">
    <source>
        <dbReference type="ARBA" id="ARBA00004123"/>
    </source>
</evidence>
<feature type="compositionally biased region" description="Polar residues" evidence="4">
    <location>
        <begin position="434"/>
        <end position="452"/>
    </location>
</feature>
<feature type="compositionally biased region" description="Low complexity" evidence="4">
    <location>
        <begin position="245"/>
        <end position="266"/>
    </location>
</feature>
<feature type="region of interest" description="Disordered" evidence="4">
    <location>
        <begin position="434"/>
        <end position="505"/>
    </location>
</feature>
<dbReference type="EMBL" id="JAIZAY010000015">
    <property type="protein sequence ID" value="KAJ8028574.1"/>
    <property type="molecule type" value="Genomic_DNA"/>
</dbReference>
<dbReference type="SUPFAM" id="SSF46955">
    <property type="entry name" value="Putative DNA-binding domain"/>
    <property type="match status" value="1"/>
</dbReference>
<sequence length="505" mass="55260">MFKMMDGSPPTQIPPSNFLYRLDKLAYSTPPPVSSDPANNECRIIEYRGAKLASFNIDGDVMICLPQAFDLFLKHLVGGLHTVYTKLKRLNITPVVCNVEQVRILRGLGAIQPGVNRCKLLTRKQFDVLYEDCTTASSRPGRPPKRSLPISLHHHLHGVHATGHPLDLLKRQKIDNGLTFGYDGLATSPYLMAHHPAFLPTSLAMASHLSAISRQTDAPETSDNEHQSPSPTAMTSQHSLMNGKSSPPVSEASHEAASSSQSNIVSSDEEGRGKENGDDDELSGNEALSYDSRKVKISEHNDTIGTTVRTSSVPVSSNSTYQTYAADHGDKMSLHRQALSTAGDLLSAQGPSSMETLLTNIQGLLKVAADNARQQEKQSHLQSAELKLELLREKELRESLGKQLAAEQRRTAILLKRLKKEKKARRRLAEQIGADSTNTVENGEVPPSSTEAVTKINGEPMRVNNETFQDGGEGQKHDNPEDNSSFDVHGHVKPVRSPIVGYNSH</sequence>
<gene>
    <name evidence="6" type="ORF">HOLleu_30856</name>
</gene>
<proteinExistence type="inferred from homology"/>
<organism evidence="6 7">
    <name type="scientific">Holothuria leucospilota</name>
    <name type="common">Black long sea cucumber</name>
    <name type="synonym">Mertensiothuria leucospilota</name>
    <dbReference type="NCBI Taxonomy" id="206669"/>
    <lineage>
        <taxon>Eukaryota</taxon>
        <taxon>Metazoa</taxon>
        <taxon>Echinodermata</taxon>
        <taxon>Eleutherozoa</taxon>
        <taxon>Echinozoa</taxon>
        <taxon>Holothuroidea</taxon>
        <taxon>Aspidochirotacea</taxon>
        <taxon>Aspidochirotida</taxon>
        <taxon>Holothuriidae</taxon>
        <taxon>Holothuria</taxon>
    </lineage>
</organism>
<dbReference type="GO" id="GO:0000981">
    <property type="term" value="F:DNA-binding transcription factor activity, RNA polymerase II-specific"/>
    <property type="evidence" value="ECO:0007669"/>
    <property type="project" value="TreeGrafter"/>
</dbReference>